<evidence type="ECO:0000256" key="3">
    <source>
        <dbReference type="ARBA" id="ARBA00022723"/>
    </source>
</evidence>
<dbReference type="PANTHER" id="PTHR43690:SF18">
    <property type="entry name" value="INSULIN-DEGRADING ENZYME-RELATED"/>
    <property type="match status" value="1"/>
</dbReference>
<evidence type="ECO:0000313" key="10">
    <source>
        <dbReference type="Proteomes" id="UP000281553"/>
    </source>
</evidence>
<keyword evidence="5" id="KW-0862">Zinc</keyword>
<evidence type="ECO:0000256" key="1">
    <source>
        <dbReference type="ARBA" id="ARBA00007261"/>
    </source>
</evidence>
<dbReference type="InterPro" id="IPR011249">
    <property type="entry name" value="Metalloenz_LuxS/M16"/>
</dbReference>
<evidence type="ECO:0000256" key="5">
    <source>
        <dbReference type="ARBA" id="ARBA00022833"/>
    </source>
</evidence>
<proteinExistence type="inferred from homology"/>
<keyword evidence="2" id="KW-0645">Protease</keyword>
<dbReference type="Pfam" id="PF00675">
    <property type="entry name" value="Peptidase_M16"/>
    <property type="match status" value="1"/>
</dbReference>
<dbReference type="InterPro" id="IPR001431">
    <property type="entry name" value="Pept_M16_Zn_BS"/>
</dbReference>
<dbReference type="OrthoDB" id="6273757at2759"/>
<dbReference type="AlphaFoldDB" id="A0A3P7NE07"/>
<reference evidence="9 10" key="1">
    <citation type="submission" date="2018-11" db="EMBL/GenBank/DDBJ databases">
        <authorList>
            <consortium name="Pathogen Informatics"/>
        </authorList>
    </citation>
    <scope>NUCLEOTIDE SEQUENCE [LARGE SCALE GENOMIC DNA]</scope>
</reference>
<dbReference type="SUPFAM" id="SSF63411">
    <property type="entry name" value="LuxS/MPP-like metallohydrolase"/>
    <property type="match status" value="1"/>
</dbReference>
<feature type="domain" description="Peptidase M16 N-terminal" evidence="8">
    <location>
        <begin position="51"/>
        <end position="182"/>
    </location>
</feature>
<feature type="compositionally biased region" description="Acidic residues" evidence="7">
    <location>
        <begin position="31"/>
        <end position="45"/>
    </location>
</feature>
<comment type="similarity">
    <text evidence="1">Belongs to the peptidase M16 family.</text>
</comment>
<protein>
    <recommendedName>
        <fullName evidence="8">Peptidase M16 N-terminal domain-containing protein</fullName>
    </recommendedName>
</protein>
<evidence type="ECO:0000256" key="7">
    <source>
        <dbReference type="SAM" id="MobiDB-lite"/>
    </source>
</evidence>
<keyword evidence="10" id="KW-1185">Reference proteome</keyword>
<organism evidence="9 10">
    <name type="scientific">Dibothriocephalus latus</name>
    <name type="common">Fish tapeworm</name>
    <name type="synonym">Diphyllobothrium latum</name>
    <dbReference type="NCBI Taxonomy" id="60516"/>
    <lineage>
        <taxon>Eukaryota</taxon>
        <taxon>Metazoa</taxon>
        <taxon>Spiralia</taxon>
        <taxon>Lophotrochozoa</taxon>
        <taxon>Platyhelminthes</taxon>
        <taxon>Cestoda</taxon>
        <taxon>Eucestoda</taxon>
        <taxon>Diphyllobothriidea</taxon>
        <taxon>Diphyllobothriidae</taxon>
        <taxon>Dibothriocephalus</taxon>
    </lineage>
</organism>
<evidence type="ECO:0000256" key="4">
    <source>
        <dbReference type="ARBA" id="ARBA00022801"/>
    </source>
</evidence>
<gene>
    <name evidence="9" type="ORF">DILT_LOCUS16063</name>
</gene>
<dbReference type="GO" id="GO:0004222">
    <property type="term" value="F:metalloendopeptidase activity"/>
    <property type="evidence" value="ECO:0007669"/>
    <property type="project" value="InterPro"/>
</dbReference>
<dbReference type="PANTHER" id="PTHR43690">
    <property type="entry name" value="NARDILYSIN"/>
    <property type="match status" value="1"/>
</dbReference>
<dbReference type="InterPro" id="IPR011765">
    <property type="entry name" value="Pept_M16_N"/>
</dbReference>
<dbReference type="InterPro" id="IPR050626">
    <property type="entry name" value="Peptidase_M16"/>
</dbReference>
<keyword evidence="4" id="KW-0378">Hydrolase</keyword>
<dbReference type="Proteomes" id="UP000281553">
    <property type="component" value="Unassembled WGS sequence"/>
</dbReference>
<sequence>MLISSLKPGETVEDQEYESVEESDCEKTGDESEGVDDEEDMEVEDECKSEKLRRSAAALCINVGSFADPREAQGLAHFLEHMVFMGSEKYPRENDFDDYVSQRGGSSNACTDGEYTMFYFDIQWQHFKASLDKFANFFIAPLLSQNGVDRELEAVHSEFELAKAEDHCRIEHLLASIAKENSPYRTFGCGE</sequence>
<feature type="compositionally biased region" description="Acidic residues" evidence="7">
    <location>
        <begin position="11"/>
        <end position="24"/>
    </location>
</feature>
<evidence type="ECO:0000313" key="9">
    <source>
        <dbReference type="EMBL" id="VDN32797.1"/>
    </source>
</evidence>
<keyword evidence="6" id="KW-0482">Metalloprotease</keyword>
<dbReference type="Gene3D" id="3.30.830.10">
    <property type="entry name" value="Metalloenzyme, LuxS/M16 peptidase-like"/>
    <property type="match status" value="1"/>
</dbReference>
<dbReference type="PROSITE" id="PS00143">
    <property type="entry name" value="INSULINASE"/>
    <property type="match status" value="1"/>
</dbReference>
<feature type="region of interest" description="Disordered" evidence="7">
    <location>
        <begin position="1"/>
        <end position="45"/>
    </location>
</feature>
<evidence type="ECO:0000259" key="8">
    <source>
        <dbReference type="Pfam" id="PF00675"/>
    </source>
</evidence>
<dbReference type="GO" id="GO:0046872">
    <property type="term" value="F:metal ion binding"/>
    <property type="evidence" value="ECO:0007669"/>
    <property type="project" value="UniProtKB-KW"/>
</dbReference>
<name>A0A3P7NE07_DIBLA</name>
<dbReference type="EMBL" id="UYRU01082719">
    <property type="protein sequence ID" value="VDN32797.1"/>
    <property type="molecule type" value="Genomic_DNA"/>
</dbReference>
<evidence type="ECO:0000256" key="6">
    <source>
        <dbReference type="ARBA" id="ARBA00023049"/>
    </source>
</evidence>
<accession>A0A3P7NE07</accession>
<keyword evidence="3" id="KW-0479">Metal-binding</keyword>
<evidence type="ECO:0000256" key="2">
    <source>
        <dbReference type="ARBA" id="ARBA00022670"/>
    </source>
</evidence>
<dbReference type="GO" id="GO:0006508">
    <property type="term" value="P:proteolysis"/>
    <property type="evidence" value="ECO:0007669"/>
    <property type="project" value="UniProtKB-KW"/>
</dbReference>